<dbReference type="EMBL" id="WNTK01000005">
    <property type="protein sequence ID" value="KAG9484509.1"/>
    <property type="molecule type" value="Genomic_DNA"/>
</dbReference>
<protein>
    <submittedName>
        <fullName evidence="1">Uncharacterized protein</fullName>
    </submittedName>
</protein>
<comment type="caution">
    <text evidence="1">The sequence shown here is derived from an EMBL/GenBank/DDBJ whole genome shotgun (WGS) entry which is preliminary data.</text>
</comment>
<gene>
    <name evidence="1" type="ORF">GDO78_010080</name>
</gene>
<evidence type="ECO:0000313" key="2">
    <source>
        <dbReference type="Proteomes" id="UP000770717"/>
    </source>
</evidence>
<keyword evidence="2" id="KW-1185">Reference proteome</keyword>
<sequence>MLNNKSNLIKVKTNKMLISSLEFAKNQKSSHFVFIFVGFTIFLKDFTHKIVQKYALKIWELIAYCWHWALT</sequence>
<evidence type="ECO:0000313" key="1">
    <source>
        <dbReference type="EMBL" id="KAG9484509.1"/>
    </source>
</evidence>
<proteinExistence type="predicted"/>
<accession>A0A8J6FBE6</accession>
<name>A0A8J6FBE6_ELECQ</name>
<dbReference type="Proteomes" id="UP000770717">
    <property type="component" value="Unassembled WGS sequence"/>
</dbReference>
<organism evidence="1 2">
    <name type="scientific">Eleutherodactylus coqui</name>
    <name type="common">Puerto Rican coqui</name>
    <dbReference type="NCBI Taxonomy" id="57060"/>
    <lineage>
        <taxon>Eukaryota</taxon>
        <taxon>Metazoa</taxon>
        <taxon>Chordata</taxon>
        <taxon>Craniata</taxon>
        <taxon>Vertebrata</taxon>
        <taxon>Euteleostomi</taxon>
        <taxon>Amphibia</taxon>
        <taxon>Batrachia</taxon>
        <taxon>Anura</taxon>
        <taxon>Neobatrachia</taxon>
        <taxon>Hyloidea</taxon>
        <taxon>Eleutherodactylidae</taxon>
        <taxon>Eleutherodactylinae</taxon>
        <taxon>Eleutherodactylus</taxon>
        <taxon>Eleutherodactylus</taxon>
    </lineage>
</organism>
<dbReference type="AlphaFoldDB" id="A0A8J6FBE6"/>
<reference evidence="1" key="1">
    <citation type="thesis" date="2020" institute="ProQuest LLC" country="789 East Eisenhower Parkway, Ann Arbor, MI, USA">
        <title>Comparative Genomics and Chromosome Evolution.</title>
        <authorList>
            <person name="Mudd A.B."/>
        </authorList>
    </citation>
    <scope>NUCLEOTIDE SEQUENCE</scope>
    <source>
        <strain evidence="1">HN-11 Male</strain>
        <tissue evidence="1">Kidney and liver</tissue>
    </source>
</reference>